<name>A0A0H2XD92_BURMA</name>
<protein>
    <submittedName>
        <fullName evidence="1">Uncharacterized protein</fullName>
    </submittedName>
</protein>
<dbReference type="AlphaFoldDB" id="A0A0H2XD92"/>
<evidence type="ECO:0000313" key="1">
    <source>
        <dbReference type="EMBL" id="AAY59156.1"/>
    </source>
</evidence>
<accession>A0A0H2XD92</accession>
<reference evidence="1 2" key="1">
    <citation type="journal article" date="2004" name="Proc. Natl. Acad. Sci. U.S.A.">
        <title>Structural flexibility in the Burkholderia mallei genome.</title>
        <authorList>
            <person name="Nierman W.C."/>
            <person name="DeShazer D."/>
            <person name="Kim H.S."/>
            <person name="Tettelin H."/>
            <person name="Nelson K.E."/>
            <person name="Feldblyum T."/>
            <person name="Ulrich R.L."/>
            <person name="Ronning C.M."/>
            <person name="Brinkac L.M."/>
            <person name="Daugherty S.C."/>
            <person name="Davidsen T.D."/>
            <person name="Deboy R.T."/>
            <person name="Dimitrov G."/>
            <person name="Dodson R.J."/>
            <person name="Durkin A.S."/>
            <person name="Gwinn M.L."/>
            <person name="Haft D.H."/>
            <person name="Khouri H."/>
            <person name="Kolonay J.F."/>
            <person name="Madupu R."/>
            <person name="Mohammoud Y."/>
            <person name="Nelson W.C."/>
            <person name="Radune D."/>
            <person name="Romero C.M."/>
            <person name="Sarria S."/>
            <person name="Selengut J."/>
            <person name="Shamblin C."/>
            <person name="Sullivan S.A."/>
            <person name="White O."/>
            <person name="Yu Y."/>
            <person name="Zafar N."/>
            <person name="Zhou L."/>
            <person name="Fraser C.M."/>
        </authorList>
    </citation>
    <scope>NUCLEOTIDE SEQUENCE [LARGE SCALE GENOMIC DNA]</scope>
    <source>
        <strain evidence="1 2">ATCC 23344</strain>
    </source>
</reference>
<keyword evidence="2" id="KW-1185">Reference proteome</keyword>
<dbReference type="HOGENOM" id="CLU_1632248_0_0_4"/>
<dbReference type="Proteomes" id="UP000006693">
    <property type="component" value="Chromosome 2"/>
</dbReference>
<dbReference type="KEGG" id="bma:BMAA0985"/>
<evidence type="ECO:0000313" key="2">
    <source>
        <dbReference type="Proteomes" id="UP000006693"/>
    </source>
</evidence>
<sequence>MRDAGCESKLQTGSLDVLRSSAVETRVNWATQSFQTRPPSRIFELRVFEPSRLPVFPSSRLPVFPSSRLHVFTSSRHRNFPPLEPFSNHSSDSTRPPIRPFAHSLIRSFAHSPIRPFAHSLIRPFAHSPIRSHRPRCPSCAYRQALSAPGRPASAAWRRRIA</sequence>
<gene>
    <name evidence="1" type="ordered locus">BMAA0985</name>
</gene>
<dbReference type="EMBL" id="CP000011">
    <property type="protein sequence ID" value="AAY59156.1"/>
    <property type="molecule type" value="Genomic_DNA"/>
</dbReference>
<proteinExistence type="predicted"/>
<organism evidence="1 2">
    <name type="scientific">Burkholderia mallei (strain ATCC 23344)</name>
    <dbReference type="NCBI Taxonomy" id="243160"/>
    <lineage>
        <taxon>Bacteria</taxon>
        <taxon>Pseudomonadati</taxon>
        <taxon>Pseudomonadota</taxon>
        <taxon>Betaproteobacteria</taxon>
        <taxon>Burkholderiales</taxon>
        <taxon>Burkholderiaceae</taxon>
        <taxon>Burkholderia</taxon>
        <taxon>pseudomallei group</taxon>
    </lineage>
</organism>